<name>A0ABN0GVE8_STRRT</name>
<accession>A0ABN0GVE8</accession>
<dbReference type="PROSITE" id="PS51084">
    <property type="entry name" value="HIT_2"/>
    <property type="match status" value="1"/>
</dbReference>
<dbReference type="InterPro" id="IPR036265">
    <property type="entry name" value="HIT-like_sf"/>
</dbReference>
<feature type="domain" description="HIT" evidence="2">
    <location>
        <begin position="6"/>
        <end position="108"/>
    </location>
</feature>
<dbReference type="EMBL" id="AJTZ01000005">
    <property type="protein sequence ID" value="EJN94488.1"/>
    <property type="molecule type" value="Genomic_DNA"/>
</dbReference>
<evidence type="ECO:0000313" key="3">
    <source>
        <dbReference type="EMBL" id="EJN94488.1"/>
    </source>
</evidence>
<proteinExistence type="predicted"/>
<keyword evidence="3" id="KW-0378">Hydrolase</keyword>
<protein>
    <submittedName>
        <fullName evidence="3">Histidine triad (HIT) hydrolase</fullName>
    </submittedName>
</protein>
<dbReference type="Pfam" id="PF01230">
    <property type="entry name" value="HIT"/>
    <property type="match status" value="1"/>
</dbReference>
<dbReference type="GO" id="GO:0016787">
    <property type="term" value="F:hydrolase activity"/>
    <property type="evidence" value="ECO:0007669"/>
    <property type="project" value="UniProtKB-KW"/>
</dbReference>
<comment type="caution">
    <text evidence="3">The sequence shown here is derived from an EMBL/GenBank/DDBJ whole genome shotgun (WGS) entry which is preliminary data.</text>
</comment>
<sequence>MCLICERIEMIKSEINPYFVKELETGYVVIGDHQHFKGYTIFLCKQHVTELHDLPKDFRDKHLSEMADVSKAVSVAFFAEKMNIESLGNGDGHLHWHLFPRKFDDLGNYGHNGKGPV</sequence>
<reference evidence="3 4" key="1">
    <citation type="submission" date="2009-12" db="EMBL/GenBank/DDBJ databases">
        <authorList>
            <person name="Lefebure T."/>
            <person name="Cornejo O.E."/>
            <person name="Pavinski Bitar P.D."/>
            <person name="Lang P."/>
            <person name="Stanhope M.J."/>
        </authorList>
    </citation>
    <scope>NUCLEOTIDE SEQUENCE [LARGE SCALE GENOMIC DNA]</scope>
    <source>
        <strain evidence="3 4">FA-1</strain>
    </source>
</reference>
<evidence type="ECO:0000256" key="1">
    <source>
        <dbReference type="PROSITE-ProRule" id="PRU00464"/>
    </source>
</evidence>
<evidence type="ECO:0000313" key="4">
    <source>
        <dbReference type="Proteomes" id="UP000007815"/>
    </source>
</evidence>
<dbReference type="Gene3D" id="3.30.428.10">
    <property type="entry name" value="HIT-like"/>
    <property type="match status" value="1"/>
</dbReference>
<evidence type="ECO:0000259" key="2">
    <source>
        <dbReference type="PROSITE" id="PS51084"/>
    </source>
</evidence>
<dbReference type="SUPFAM" id="SSF54197">
    <property type="entry name" value="HIT-like"/>
    <property type="match status" value="1"/>
</dbReference>
<gene>
    <name evidence="3" type="ORF">SRA_08121</name>
</gene>
<dbReference type="Proteomes" id="UP000007815">
    <property type="component" value="Unassembled WGS sequence"/>
</dbReference>
<dbReference type="InterPro" id="IPR011146">
    <property type="entry name" value="HIT-like"/>
</dbReference>
<organism evidence="3 4">
    <name type="scientific">Streptococcus ratti FA-1 = DSM 20564</name>
    <dbReference type="NCBI Taxonomy" id="699248"/>
    <lineage>
        <taxon>Bacteria</taxon>
        <taxon>Bacillati</taxon>
        <taxon>Bacillota</taxon>
        <taxon>Bacilli</taxon>
        <taxon>Lactobacillales</taxon>
        <taxon>Streptococcaceae</taxon>
        <taxon>Streptococcus</taxon>
    </lineage>
</organism>
<feature type="short sequence motif" description="Histidine triad motif" evidence="1">
    <location>
        <begin position="93"/>
        <end position="97"/>
    </location>
</feature>
<keyword evidence="4" id="KW-1185">Reference proteome</keyword>